<dbReference type="PIRSF" id="PIRSF000799">
    <property type="entry name" value="DNA_pol_eps_2"/>
    <property type="match status" value="1"/>
</dbReference>
<sequence length="528" mass="59191">MKTLKASIISAFSMHGFTLRSDALNFLHDKLVSLPSEEQQTDVEKMLNQVIGQNLTSPFIDKSNVEAAFKSLHSTTNDDGVLFNVCDAFSLIRFVFNADLKKFLPWSSRYDKAAALHGNPGSKADMLIEKYRTIHQRTSRHRLFAAPAISHCSTESSAFSLRAIEHLLGSSSKEENVIVLGMLTQLKEGQFYLEDPTGVVRLNLSQAVYKGGLFTENNIVLAEGFYEDRIFYVTAIGFPPPEPADITLSHFPNLCVTPYASMNSHRLSANLKRAEEANTDAMFVFLSDVWLDQLQVMQKLQVLFAGYSLMPPTCFVLIGNFLSLPIVGSHSKTFEECFSQLGTLISEFPTLLEKSHFVFVPGPNDPGLPYILPRPAIPPSFLGDFKKKVPKAIFTSNPCHIQYCTQDIVVFREDIISKMCRNSIYTPWEHEEKVDIPNLFVKTVIANGHLLPLPLNVAPVYWEYDHALSLYPLPDVVVCADKYDPYTVTSANSIFLNPGSLPRSNFSFKVYFPSVKQVEDSEITEDQS</sequence>
<evidence type="ECO:0000256" key="2">
    <source>
        <dbReference type="ARBA" id="ARBA00009560"/>
    </source>
</evidence>
<feature type="domain" description="DNA polymerase alpha/delta/epsilon subunit B" evidence="7">
    <location>
        <begin position="283"/>
        <end position="486"/>
    </location>
</feature>
<dbReference type="GO" id="GO:0042276">
    <property type="term" value="P:error-prone translesion synthesis"/>
    <property type="evidence" value="ECO:0007669"/>
    <property type="project" value="TreeGrafter"/>
</dbReference>
<dbReference type="GO" id="GO:0006261">
    <property type="term" value="P:DNA-templated DNA replication"/>
    <property type="evidence" value="ECO:0007669"/>
    <property type="project" value="InterPro"/>
</dbReference>
<evidence type="ECO:0000259" key="8">
    <source>
        <dbReference type="Pfam" id="PF12213"/>
    </source>
</evidence>
<dbReference type="GO" id="GO:0008622">
    <property type="term" value="C:epsilon DNA polymerase complex"/>
    <property type="evidence" value="ECO:0007669"/>
    <property type="project" value="UniProtKB-UniRule"/>
</dbReference>
<dbReference type="AlphaFoldDB" id="A0A8X6HLB6"/>
<protein>
    <recommendedName>
        <fullName evidence="6">DNA polymerase epsilon subunit</fullName>
    </recommendedName>
    <alternativeName>
        <fullName evidence="6">DNA polymerase II subunit 2</fullName>
    </alternativeName>
</protein>
<keyword evidence="5 6" id="KW-0539">Nucleus</keyword>
<dbReference type="EMBL" id="BMAO01038638">
    <property type="protein sequence ID" value="GFR26086.1"/>
    <property type="molecule type" value="Genomic_DNA"/>
</dbReference>
<dbReference type="OrthoDB" id="10254730at2759"/>
<feature type="domain" description="DNA polymerase epsilon subunit B N-terminal" evidence="8">
    <location>
        <begin position="3"/>
        <end position="71"/>
    </location>
</feature>
<dbReference type="Proteomes" id="UP000887116">
    <property type="component" value="Unassembled WGS sequence"/>
</dbReference>
<reference evidence="9" key="1">
    <citation type="submission" date="2020-07" db="EMBL/GenBank/DDBJ databases">
        <title>Multicomponent nature underlies the extraordinary mechanical properties of spider dragline silk.</title>
        <authorList>
            <person name="Kono N."/>
            <person name="Nakamura H."/>
            <person name="Mori M."/>
            <person name="Yoshida Y."/>
            <person name="Ohtoshi R."/>
            <person name="Malay A.D."/>
            <person name="Moran D.A.P."/>
            <person name="Tomita M."/>
            <person name="Numata K."/>
            <person name="Arakawa K."/>
        </authorList>
    </citation>
    <scope>NUCLEOTIDE SEQUENCE</scope>
</reference>
<evidence type="ECO:0000313" key="9">
    <source>
        <dbReference type="EMBL" id="GFR26086.1"/>
    </source>
</evidence>
<evidence type="ECO:0000259" key="7">
    <source>
        <dbReference type="Pfam" id="PF04042"/>
    </source>
</evidence>
<dbReference type="Pfam" id="PF04042">
    <property type="entry name" value="DNA_pol_E_B"/>
    <property type="match status" value="1"/>
</dbReference>
<evidence type="ECO:0000256" key="4">
    <source>
        <dbReference type="ARBA" id="ARBA00023125"/>
    </source>
</evidence>
<name>A0A8X6HLB6_TRICU</name>
<dbReference type="Gene3D" id="1.10.8.60">
    <property type="match status" value="1"/>
</dbReference>
<comment type="similarity">
    <text evidence="2 6">Belongs to the DNA polymerase epsilon subunit B family.</text>
</comment>
<dbReference type="InterPro" id="IPR007185">
    <property type="entry name" value="DNA_pol_a/d/e_bsu"/>
</dbReference>
<dbReference type="InterPro" id="IPR016266">
    <property type="entry name" value="POLE2"/>
</dbReference>
<comment type="caution">
    <text evidence="9">The sequence shown here is derived from an EMBL/GenBank/DDBJ whole genome shotgun (WGS) entry which is preliminary data.</text>
</comment>
<evidence type="ECO:0000256" key="1">
    <source>
        <dbReference type="ARBA" id="ARBA00004123"/>
    </source>
</evidence>
<evidence type="ECO:0000313" key="10">
    <source>
        <dbReference type="Proteomes" id="UP000887116"/>
    </source>
</evidence>
<keyword evidence="10" id="KW-1185">Reference proteome</keyword>
<accession>A0A8X6HLB6</accession>
<dbReference type="PANTHER" id="PTHR12708:SF0">
    <property type="entry name" value="DNA POLYMERASE EPSILON SUBUNIT 2"/>
    <property type="match status" value="1"/>
</dbReference>
<dbReference type="Pfam" id="PF12213">
    <property type="entry name" value="Dpoe2NT"/>
    <property type="match status" value="1"/>
</dbReference>
<keyword evidence="4 6" id="KW-0238">DNA-binding</keyword>
<keyword evidence="3 6" id="KW-0235">DNA replication</keyword>
<gene>
    <name evidence="9" type="primary">POLE2</name>
    <name evidence="9" type="ORF">TNCT_414421</name>
</gene>
<organism evidence="9 10">
    <name type="scientific">Trichonephila clavata</name>
    <name type="common">Joro spider</name>
    <name type="synonym">Nephila clavata</name>
    <dbReference type="NCBI Taxonomy" id="2740835"/>
    <lineage>
        <taxon>Eukaryota</taxon>
        <taxon>Metazoa</taxon>
        <taxon>Ecdysozoa</taxon>
        <taxon>Arthropoda</taxon>
        <taxon>Chelicerata</taxon>
        <taxon>Arachnida</taxon>
        <taxon>Araneae</taxon>
        <taxon>Araneomorphae</taxon>
        <taxon>Entelegynae</taxon>
        <taxon>Araneoidea</taxon>
        <taxon>Nephilidae</taxon>
        <taxon>Trichonephila</taxon>
    </lineage>
</organism>
<evidence type="ECO:0000256" key="3">
    <source>
        <dbReference type="ARBA" id="ARBA00022705"/>
    </source>
</evidence>
<dbReference type="PANTHER" id="PTHR12708">
    <property type="entry name" value="DNA POLYMERASE EPSILON SUBUNIT B"/>
    <property type="match status" value="1"/>
</dbReference>
<evidence type="ECO:0000256" key="6">
    <source>
        <dbReference type="PIRNR" id="PIRNR000799"/>
    </source>
</evidence>
<evidence type="ECO:0000256" key="5">
    <source>
        <dbReference type="ARBA" id="ARBA00023242"/>
    </source>
</evidence>
<proteinExistence type="inferred from homology"/>
<dbReference type="Gene3D" id="3.60.21.50">
    <property type="match status" value="1"/>
</dbReference>
<dbReference type="InterPro" id="IPR024639">
    <property type="entry name" value="DNA_pol_e_bsu_N"/>
</dbReference>
<dbReference type="GO" id="GO:0003677">
    <property type="term" value="F:DNA binding"/>
    <property type="evidence" value="ECO:0007669"/>
    <property type="project" value="UniProtKB-UniRule"/>
</dbReference>
<comment type="function">
    <text evidence="6">Participates in DNA repair and in chromosomal DNA replication.</text>
</comment>
<comment type="subcellular location">
    <subcellularLocation>
        <location evidence="1 6">Nucleus</location>
    </subcellularLocation>
</comment>